<evidence type="ECO:0000259" key="1">
    <source>
        <dbReference type="Pfam" id="PF03205"/>
    </source>
</evidence>
<proteinExistence type="predicted"/>
<accession>A0A6V7RPN5</accession>
<dbReference type="Pfam" id="PF03205">
    <property type="entry name" value="MobB"/>
    <property type="match status" value="1"/>
</dbReference>
<evidence type="ECO:0000313" key="3">
    <source>
        <dbReference type="Proteomes" id="UP000589351"/>
    </source>
</evidence>
<organism evidence="2 3">
    <name type="scientific">Jeotgalicoccus meleagridis</name>
    <dbReference type="NCBI Taxonomy" id="2759181"/>
    <lineage>
        <taxon>Bacteria</taxon>
        <taxon>Bacillati</taxon>
        <taxon>Bacillota</taxon>
        <taxon>Bacilli</taxon>
        <taxon>Bacillales</taxon>
        <taxon>Staphylococcaceae</taxon>
        <taxon>Jeotgalicoccus</taxon>
    </lineage>
</organism>
<dbReference type="InterPro" id="IPR052539">
    <property type="entry name" value="MGD_biosynthesis_adapter"/>
</dbReference>
<gene>
    <name evidence="2" type="primary">mobB</name>
    <name evidence="2" type="ORF">JEODO184_01956</name>
</gene>
<dbReference type="AlphaFoldDB" id="A0A6V7RPN5"/>
<feature type="domain" description="Molybdopterin-guanine dinucleotide biosynthesis protein B (MobB)" evidence="1">
    <location>
        <begin position="3"/>
        <end position="110"/>
    </location>
</feature>
<protein>
    <submittedName>
        <fullName evidence="2">Molybdopterin-guanine dinucleotide biosynthesis adapter protein</fullName>
    </submittedName>
</protein>
<reference evidence="2 3" key="1">
    <citation type="submission" date="2020-07" db="EMBL/GenBank/DDBJ databases">
        <authorList>
            <person name="Criscuolo A."/>
        </authorList>
    </citation>
    <scope>NUCLEOTIDE SEQUENCE [LARGE SCALE GENOMIC DNA]</scope>
    <source>
        <strain evidence="2">CIP111649</strain>
    </source>
</reference>
<dbReference type="Proteomes" id="UP000589351">
    <property type="component" value="Unassembled WGS sequence"/>
</dbReference>
<dbReference type="NCBIfam" id="TIGR00176">
    <property type="entry name" value="mobB"/>
    <property type="match status" value="1"/>
</dbReference>
<dbReference type="Gene3D" id="3.40.50.300">
    <property type="entry name" value="P-loop containing nucleotide triphosphate hydrolases"/>
    <property type="match status" value="1"/>
</dbReference>
<dbReference type="RefSeq" id="WP_185126450.1">
    <property type="nucleotide sequence ID" value="NZ_CAJEWD010000008.1"/>
</dbReference>
<dbReference type="PANTHER" id="PTHR40072">
    <property type="entry name" value="MOLYBDOPTERIN-GUANINE DINUCLEOTIDE BIOSYNTHESIS ADAPTER PROTEIN-RELATED"/>
    <property type="match status" value="1"/>
</dbReference>
<dbReference type="PANTHER" id="PTHR40072:SF1">
    <property type="entry name" value="MOLYBDOPTERIN-GUANINE DINUCLEOTIDE BIOSYNTHESIS ADAPTER PROTEIN"/>
    <property type="match status" value="1"/>
</dbReference>
<dbReference type="InterPro" id="IPR004435">
    <property type="entry name" value="MobB_dom"/>
</dbReference>
<dbReference type="EMBL" id="CAJEWD010000008">
    <property type="protein sequence ID" value="CAD2080532.1"/>
    <property type="molecule type" value="Genomic_DNA"/>
</dbReference>
<comment type="caution">
    <text evidence="2">The sequence shown here is derived from an EMBL/GenBank/DDBJ whole genome shotgun (WGS) entry which is preliminary data.</text>
</comment>
<dbReference type="SUPFAM" id="SSF52540">
    <property type="entry name" value="P-loop containing nucleoside triphosphate hydrolases"/>
    <property type="match status" value="1"/>
</dbReference>
<dbReference type="GO" id="GO:0006777">
    <property type="term" value="P:Mo-molybdopterin cofactor biosynthetic process"/>
    <property type="evidence" value="ECO:0007669"/>
    <property type="project" value="InterPro"/>
</dbReference>
<evidence type="ECO:0000313" key="2">
    <source>
        <dbReference type="EMBL" id="CAD2080532.1"/>
    </source>
</evidence>
<sequence length="156" mass="17882">MQILQVVGFKDSGKTTLTLEFLKILKDHGKTVAVIKNHHLDEAVKEDTDTGKYHAVGSDYTVLNMPSYTMTYDQAPRDLPHLIEKFKTEDVDFVLAEGFKAEDYPKILLTYSFKSGETDIGEIGLKHVLKTFDLRYDKDSALTWFKEWSQCQNENV</sequence>
<keyword evidence="3" id="KW-1185">Reference proteome</keyword>
<dbReference type="GO" id="GO:0005525">
    <property type="term" value="F:GTP binding"/>
    <property type="evidence" value="ECO:0007669"/>
    <property type="project" value="InterPro"/>
</dbReference>
<dbReference type="InterPro" id="IPR027417">
    <property type="entry name" value="P-loop_NTPase"/>
</dbReference>
<name>A0A6V7RPN5_9STAP</name>